<feature type="transmembrane region" description="Helical" evidence="7">
    <location>
        <begin position="436"/>
        <end position="461"/>
    </location>
</feature>
<keyword evidence="4 7" id="KW-1133">Transmembrane helix</keyword>
<name>A0AA36CFS8_9BILA</name>
<feature type="transmembrane region" description="Helical" evidence="7">
    <location>
        <begin position="482"/>
        <end position="508"/>
    </location>
</feature>
<keyword evidence="3 7" id="KW-0812">Transmembrane</keyword>
<dbReference type="AlphaFoldDB" id="A0AA36CFS8"/>
<keyword evidence="5 7" id="KW-0472">Membrane</keyword>
<feature type="transmembrane region" description="Helical" evidence="7">
    <location>
        <begin position="109"/>
        <end position="131"/>
    </location>
</feature>
<evidence type="ECO:0000256" key="2">
    <source>
        <dbReference type="ARBA" id="ARBA00006058"/>
    </source>
</evidence>
<dbReference type="EMBL" id="CATQJA010001637">
    <property type="protein sequence ID" value="CAJ0568017.1"/>
    <property type="molecule type" value="Genomic_DNA"/>
</dbReference>
<dbReference type="Pfam" id="PF05478">
    <property type="entry name" value="Prominin"/>
    <property type="match status" value="1"/>
</dbReference>
<organism evidence="8 9">
    <name type="scientific">Mesorhabditis spiculigera</name>
    <dbReference type="NCBI Taxonomy" id="96644"/>
    <lineage>
        <taxon>Eukaryota</taxon>
        <taxon>Metazoa</taxon>
        <taxon>Ecdysozoa</taxon>
        <taxon>Nematoda</taxon>
        <taxon>Chromadorea</taxon>
        <taxon>Rhabditida</taxon>
        <taxon>Rhabditina</taxon>
        <taxon>Rhabditomorpha</taxon>
        <taxon>Rhabditoidea</taxon>
        <taxon>Rhabditidae</taxon>
        <taxon>Mesorhabditinae</taxon>
        <taxon>Mesorhabditis</taxon>
    </lineage>
</organism>
<keyword evidence="6" id="KW-0325">Glycoprotein</keyword>
<comment type="subcellular location">
    <subcellularLocation>
        <location evidence="1">Membrane</location>
        <topology evidence="1">Multi-pass membrane protein</topology>
    </subcellularLocation>
</comment>
<feature type="transmembrane region" description="Helical" evidence="7">
    <location>
        <begin position="158"/>
        <end position="179"/>
    </location>
</feature>
<evidence type="ECO:0000313" key="9">
    <source>
        <dbReference type="Proteomes" id="UP001177023"/>
    </source>
</evidence>
<evidence type="ECO:0000256" key="4">
    <source>
        <dbReference type="ARBA" id="ARBA00022989"/>
    </source>
</evidence>
<evidence type="ECO:0008006" key="10">
    <source>
        <dbReference type="Google" id="ProtNLM"/>
    </source>
</evidence>
<dbReference type="PANTHER" id="PTHR22730">
    <property type="entry name" value="PROMININ PROM PROTEIN"/>
    <property type="match status" value="1"/>
</dbReference>
<evidence type="ECO:0000256" key="5">
    <source>
        <dbReference type="ARBA" id="ARBA00023136"/>
    </source>
</evidence>
<evidence type="ECO:0000313" key="8">
    <source>
        <dbReference type="EMBL" id="CAJ0568017.1"/>
    </source>
</evidence>
<feature type="transmembrane region" description="Helical" evidence="7">
    <location>
        <begin position="800"/>
        <end position="821"/>
    </location>
</feature>
<evidence type="ECO:0000256" key="7">
    <source>
        <dbReference type="SAM" id="Phobius"/>
    </source>
</evidence>
<comment type="caution">
    <text evidence="8">The sequence shown here is derived from an EMBL/GenBank/DDBJ whole genome shotgun (WGS) entry which is preliminary data.</text>
</comment>
<gene>
    <name evidence="8" type="ORF">MSPICULIGERA_LOCUS6547</name>
</gene>
<dbReference type="GO" id="GO:0016020">
    <property type="term" value="C:membrane"/>
    <property type="evidence" value="ECO:0007669"/>
    <property type="project" value="UniProtKB-SubCell"/>
</dbReference>
<accession>A0AA36CFS8</accession>
<dbReference type="InterPro" id="IPR008795">
    <property type="entry name" value="Prominin"/>
</dbReference>
<dbReference type="PANTHER" id="PTHR22730:SF1">
    <property type="entry name" value="PROMININ-LIKE PROTEIN"/>
    <property type="match status" value="1"/>
</dbReference>
<evidence type="ECO:0000256" key="1">
    <source>
        <dbReference type="ARBA" id="ARBA00004141"/>
    </source>
</evidence>
<reference evidence="8" key="1">
    <citation type="submission" date="2023-06" db="EMBL/GenBank/DDBJ databases">
        <authorList>
            <person name="Delattre M."/>
        </authorList>
    </citation>
    <scope>NUCLEOTIDE SEQUENCE</scope>
    <source>
        <strain evidence="8">AF72</strain>
    </source>
</reference>
<dbReference type="Proteomes" id="UP001177023">
    <property type="component" value="Unassembled WGS sequence"/>
</dbReference>
<protein>
    <recommendedName>
        <fullName evidence="10">Prominin-like protein</fullName>
    </recommendedName>
</protein>
<sequence length="876" mass="99947">MILRFPTPHIGSSIFFFIFWVFHYGSASFVEFPPYKPSEQYKCGAFLRGRVDDRALSLYYSGIRQFVDWVSQPFPHRELLSNDALRGVFKEWRGSLENRSLQWFSWQQWWLAVAGGLLLLSVLFPVIYVLYRCCLCCCEDDEKKTTTDSQYDGCKRNFLNICIAVLIVINVFAAATLLVTSQYAEYGLDELPNRLNQCVDDLNLYKRETDLKIRKLLIDDFNLVSNSLMQQIAHAGHAVVDRVKRATGAHAIDVFLNITQGASDVRFILSEVTQQTRELNEAAGQFAVEFGRLRKTAENEIAQCTHTETDALKTMCLQAQRLLDNISSIKFEISEEFLMGENVKALTRVANAEVTTLLEQSNQQFVVLENELQRHITERSYSAQNMLKSIGDDLFQVAEGVSSHIRQLNFDLLYQAIALYNGDQYYPIKDWIHYSWYGSLAVTALVCLASLSFLFGLFFGICGRRPTYYNDDCCVRATGASFYSCGIWMLLGLFTVLSVLTVTLLLIFGNATSLVCNPLDDPLSHPDMMSLMERYVEMAKHSEQWNQSELGQMLDKRSPVEVIRACQRNETFYQIFDLDKKYHLADLNKFDQEAMKQLDEQLGNALDQLPIDRPIGAFVSQKEIAELQSLSDVNITQLSSEGLAKIKQSIDSLDLMSKLNSFTSDADAQHSGRPQAVSSIIEQVREIDERIAQPLRSRLEVLYKNLTDLDTRLHELQVPVSSLIGKLEHAQALLSQDVRSHVEQAARDVLRQLINTFEQYVEHTKFQIENDVSSCGPISDVARNSRAALCGHTIDPINGAWMSLLISLLVSFPIVLMATALRRLYNKMHAYPKYVVHEPNSIDHQMSSFVTDIYDARIKPGYPNYTYMDDYHRHYR</sequence>
<evidence type="ECO:0000256" key="3">
    <source>
        <dbReference type="ARBA" id="ARBA00022692"/>
    </source>
</evidence>
<keyword evidence="9" id="KW-1185">Reference proteome</keyword>
<feature type="non-terminal residue" evidence="8">
    <location>
        <position position="1"/>
    </location>
</feature>
<feature type="transmembrane region" description="Helical" evidence="7">
    <location>
        <begin position="12"/>
        <end position="30"/>
    </location>
</feature>
<proteinExistence type="inferred from homology"/>
<comment type="similarity">
    <text evidence="2">Belongs to the prominin family.</text>
</comment>
<evidence type="ECO:0000256" key="6">
    <source>
        <dbReference type="ARBA" id="ARBA00023180"/>
    </source>
</evidence>